<dbReference type="GO" id="GO:0070300">
    <property type="term" value="F:phosphatidic acid binding"/>
    <property type="evidence" value="ECO:0007669"/>
    <property type="project" value="InterPro"/>
</dbReference>
<gene>
    <name evidence="2" type="ORF">M6B38_203395</name>
</gene>
<organism evidence="2 3">
    <name type="scientific">Iris pallida</name>
    <name type="common">Sweet iris</name>
    <dbReference type="NCBI Taxonomy" id="29817"/>
    <lineage>
        <taxon>Eukaryota</taxon>
        <taxon>Viridiplantae</taxon>
        <taxon>Streptophyta</taxon>
        <taxon>Embryophyta</taxon>
        <taxon>Tracheophyta</taxon>
        <taxon>Spermatophyta</taxon>
        <taxon>Magnoliopsida</taxon>
        <taxon>Liliopsida</taxon>
        <taxon>Asparagales</taxon>
        <taxon>Iridaceae</taxon>
        <taxon>Iridoideae</taxon>
        <taxon>Irideae</taxon>
        <taxon>Iris</taxon>
    </lineage>
</organism>
<feature type="compositionally biased region" description="Gly residues" evidence="1">
    <location>
        <begin position="172"/>
        <end position="182"/>
    </location>
</feature>
<name>A0AAX6E756_IRIPA</name>
<feature type="compositionally biased region" description="Acidic residues" evidence="1">
    <location>
        <begin position="10"/>
        <end position="21"/>
    </location>
</feature>
<feature type="compositionally biased region" description="Gly residues" evidence="1">
    <location>
        <begin position="131"/>
        <end position="141"/>
    </location>
</feature>
<keyword evidence="3" id="KW-1185">Reference proteome</keyword>
<proteinExistence type="predicted"/>
<sequence>MPFWNKGGESDEAVDDFDEYDPTPYGGGYDLQLTYGRPIPPSEDTCYPVSASAGVDYDRPSYSSGSKPSAYEPEIESDYGSGDRYGHSRPKPQPAYGFHPQEESRPKPNLYGGGGEDDYGSGYSQPKPDYGSGGVGGGYGSGYSQTKPDYGSSGGVGGGYGSEYSQPKPEYGSGGGGGGYGSGYSQPKPDYGSGGVGGGYGSEYKKPSYGGGEEEEEEDGRYKSNEEEYGYGGRKKEHGSGGGSGYRKSGYGEEVVVEEGSGGYGGGRTTYDRPSLGGEEEGVGRYQEPSHYGGQDYGRKKYVSSLSFPFLHLFTLFFSKEVACGSSSVPKSLTWF</sequence>
<evidence type="ECO:0000256" key="1">
    <source>
        <dbReference type="SAM" id="MobiDB-lite"/>
    </source>
</evidence>
<reference evidence="2" key="2">
    <citation type="submission" date="2023-04" db="EMBL/GenBank/DDBJ databases">
        <authorList>
            <person name="Bruccoleri R.E."/>
            <person name="Oakeley E.J."/>
            <person name="Faust A.-M."/>
            <person name="Dessus-Babus S."/>
            <person name="Altorfer M."/>
            <person name="Burckhardt D."/>
            <person name="Oertli M."/>
            <person name="Naumann U."/>
            <person name="Petersen F."/>
            <person name="Wong J."/>
        </authorList>
    </citation>
    <scope>NUCLEOTIDE SEQUENCE</scope>
    <source>
        <strain evidence="2">GSM-AAB239-AS_SAM_17_03QT</strain>
        <tissue evidence="2">Leaf</tissue>
    </source>
</reference>
<evidence type="ECO:0000313" key="2">
    <source>
        <dbReference type="EMBL" id="KAJ6799753.1"/>
    </source>
</evidence>
<reference evidence="2" key="1">
    <citation type="journal article" date="2023" name="GigaByte">
        <title>Genome assembly of the bearded iris, Iris pallida Lam.</title>
        <authorList>
            <person name="Bruccoleri R.E."/>
            <person name="Oakeley E.J."/>
            <person name="Faust A.M.E."/>
            <person name="Altorfer M."/>
            <person name="Dessus-Babus S."/>
            <person name="Burckhardt D."/>
            <person name="Oertli M."/>
            <person name="Naumann U."/>
            <person name="Petersen F."/>
            <person name="Wong J."/>
        </authorList>
    </citation>
    <scope>NUCLEOTIDE SEQUENCE</scope>
    <source>
        <strain evidence="2">GSM-AAB239-AS_SAM_17_03QT</strain>
    </source>
</reference>
<feature type="compositionally biased region" description="Gly residues" evidence="1">
    <location>
        <begin position="192"/>
        <end position="201"/>
    </location>
</feature>
<dbReference type="InterPro" id="IPR038943">
    <property type="entry name" value="PLDrp1-like"/>
</dbReference>
<dbReference type="EMBL" id="JANAVB010039220">
    <property type="protein sequence ID" value="KAJ6799753.1"/>
    <property type="molecule type" value="Genomic_DNA"/>
</dbReference>
<protein>
    <recommendedName>
        <fullName evidence="4">Pro-resilin</fullName>
    </recommendedName>
</protein>
<dbReference type="PANTHER" id="PTHR33971:SF1">
    <property type="entry name" value="OS02G0743600 PROTEIN"/>
    <property type="match status" value="1"/>
</dbReference>
<feature type="compositionally biased region" description="Gly residues" evidence="1">
    <location>
        <begin position="152"/>
        <end position="161"/>
    </location>
</feature>
<evidence type="ECO:0008006" key="4">
    <source>
        <dbReference type="Google" id="ProtNLM"/>
    </source>
</evidence>
<comment type="caution">
    <text evidence="2">The sequence shown here is derived from an EMBL/GenBank/DDBJ whole genome shotgun (WGS) entry which is preliminary data.</text>
</comment>
<dbReference type="Proteomes" id="UP001140949">
    <property type="component" value="Unassembled WGS sequence"/>
</dbReference>
<dbReference type="PANTHER" id="PTHR33971">
    <property type="entry name" value="OS06G0232000 PROTEIN"/>
    <property type="match status" value="1"/>
</dbReference>
<feature type="region of interest" description="Disordered" evidence="1">
    <location>
        <begin position="1"/>
        <end position="294"/>
    </location>
</feature>
<dbReference type="AlphaFoldDB" id="A0AAX6E756"/>
<evidence type="ECO:0000313" key="3">
    <source>
        <dbReference type="Proteomes" id="UP001140949"/>
    </source>
</evidence>
<accession>A0AAX6E756</accession>